<reference evidence="1" key="1">
    <citation type="journal article" date="2014" name="Front. Microbiol.">
        <title>High frequency of phylogenetically diverse reductive dehalogenase-homologous genes in deep subseafloor sedimentary metagenomes.</title>
        <authorList>
            <person name="Kawai M."/>
            <person name="Futagami T."/>
            <person name="Toyoda A."/>
            <person name="Takaki Y."/>
            <person name="Nishi S."/>
            <person name="Hori S."/>
            <person name="Arai W."/>
            <person name="Tsubouchi T."/>
            <person name="Morono Y."/>
            <person name="Uchiyama I."/>
            <person name="Ito T."/>
            <person name="Fujiyama A."/>
            <person name="Inagaki F."/>
            <person name="Takami H."/>
        </authorList>
    </citation>
    <scope>NUCLEOTIDE SEQUENCE</scope>
    <source>
        <strain evidence="1">Expedition CK06-06</strain>
    </source>
</reference>
<gene>
    <name evidence="1" type="ORF">S03H2_33532</name>
</gene>
<evidence type="ECO:0000313" key="1">
    <source>
        <dbReference type="EMBL" id="GAH48920.1"/>
    </source>
</evidence>
<sequence>MLEIQNRIDDLSKLEETVNKRYDVKIKELNVDEARIENMELKKGVNSIINNNRLAIENIKQNLTLFNELLNFISSKYNTLQIELNYLIAC</sequence>
<dbReference type="EMBL" id="BARU01020411">
    <property type="protein sequence ID" value="GAH48920.1"/>
    <property type="molecule type" value="Genomic_DNA"/>
</dbReference>
<accession>X1GVN3</accession>
<name>X1GVN3_9ZZZZ</name>
<protein>
    <submittedName>
        <fullName evidence="1">Uncharacterized protein</fullName>
    </submittedName>
</protein>
<comment type="caution">
    <text evidence="1">The sequence shown here is derived from an EMBL/GenBank/DDBJ whole genome shotgun (WGS) entry which is preliminary data.</text>
</comment>
<dbReference type="AlphaFoldDB" id="X1GVN3"/>
<proteinExistence type="predicted"/>
<organism evidence="1">
    <name type="scientific">marine sediment metagenome</name>
    <dbReference type="NCBI Taxonomy" id="412755"/>
    <lineage>
        <taxon>unclassified sequences</taxon>
        <taxon>metagenomes</taxon>
        <taxon>ecological metagenomes</taxon>
    </lineage>
</organism>